<feature type="region of interest" description="Disordered" evidence="2">
    <location>
        <begin position="1"/>
        <end position="28"/>
    </location>
</feature>
<accession>A9UYG7</accession>
<feature type="compositionally biased region" description="Pro residues" evidence="2">
    <location>
        <begin position="378"/>
        <end position="387"/>
    </location>
</feature>
<feature type="compositionally biased region" description="Low complexity" evidence="2">
    <location>
        <begin position="40"/>
        <end position="64"/>
    </location>
</feature>
<feature type="coiled-coil region" evidence="1">
    <location>
        <begin position="866"/>
        <end position="900"/>
    </location>
</feature>
<organism evidence="3 4">
    <name type="scientific">Monosiga brevicollis</name>
    <name type="common">Choanoflagellate</name>
    <dbReference type="NCBI Taxonomy" id="81824"/>
    <lineage>
        <taxon>Eukaryota</taxon>
        <taxon>Choanoflagellata</taxon>
        <taxon>Craspedida</taxon>
        <taxon>Salpingoecidae</taxon>
        <taxon>Monosiga</taxon>
    </lineage>
</organism>
<feature type="compositionally biased region" description="Basic and acidic residues" evidence="2">
    <location>
        <begin position="103"/>
        <end position="121"/>
    </location>
</feature>
<feature type="compositionally biased region" description="Acidic residues" evidence="2">
    <location>
        <begin position="1040"/>
        <end position="1058"/>
    </location>
</feature>
<dbReference type="GO" id="GO:0005874">
    <property type="term" value="C:microtubule"/>
    <property type="evidence" value="ECO:0000318"/>
    <property type="project" value="GO_Central"/>
</dbReference>
<dbReference type="STRING" id="81824.A9UYG7"/>
<dbReference type="EMBL" id="CH991550">
    <property type="protein sequence ID" value="EDQ89458.1"/>
    <property type="molecule type" value="Genomic_DNA"/>
</dbReference>
<dbReference type="Proteomes" id="UP000001357">
    <property type="component" value="Unassembled WGS sequence"/>
</dbReference>
<feature type="compositionally biased region" description="Acidic residues" evidence="2">
    <location>
        <begin position="961"/>
        <end position="976"/>
    </location>
</feature>
<evidence type="ECO:0000256" key="2">
    <source>
        <dbReference type="SAM" id="MobiDB-lite"/>
    </source>
</evidence>
<feature type="compositionally biased region" description="Basic and acidic residues" evidence="2">
    <location>
        <begin position="364"/>
        <end position="375"/>
    </location>
</feature>
<feature type="compositionally biased region" description="Low complexity" evidence="2">
    <location>
        <begin position="187"/>
        <end position="198"/>
    </location>
</feature>
<feature type="compositionally biased region" description="Low complexity" evidence="2">
    <location>
        <begin position="998"/>
        <end position="1012"/>
    </location>
</feature>
<feature type="compositionally biased region" description="Acidic residues" evidence="2">
    <location>
        <begin position="1155"/>
        <end position="1176"/>
    </location>
</feature>
<sequence>MAMFGGMNVKGADEEDRPDLANAAASSTGSSFAFINSAPAAAADESAAPSSSAFSFIGGSAASDNAEPAVERIAPAAATPLISAPTTKKKKKRNPKMVRPGHGRLEEGEAEQHSPSLERKTAPSASPSPASTPASDVPASTSRPRSPAQPARATAPPAQTNNVPADRGAEPKSAPAPQRKAEPAPPATAQTAGPTPETIAPPKKSLPPRSASPTASRLPRKADPEPRPAPGATLTPVDTNPTPEADDAASGDNSRGFLSRLFGGGSRKADKQKPPPSNTEPPRTSVPSIAREPQGPRAAPPARMSPGAARGRAPGQRPNPRPANAATPSVPTSKAAAPAVANPSDTHPVPSNSPVPADPAKSQRAKEQMATDKRSQSPPSPVKPTPTPASTQAATKAAAPEPAAPEPTEDASTEDVNKQEPETRETDTTETTVTNRAMALLEEAKNKAATAETKLEELHQERETILAHQLSIFEEHKDKVAEMLRHEEELETAIEAEDYERAEELEALIASLTESTSTPPSFTSARKSTRASLLRLLQQEEQILLDQAATQRESAQTLESSLQEQLDELKTFRSGLEDATRSERARIDAEQMKLQRGEAHLHVDQQHLQEAVDRLESLAAERTAEFQDARRRLVDDRERVRREIAELERKLREARHKEERLEKDIAKEDERIAAAEQDLVAERSQVEAQRSLVNEQAAELDARRAAIQEAQQSLDDSTASARKQVEDLDEAANEVKMHIVQSRLGLRRLEKRTARYLDLEQQSFAGSDRLDDILQAFEEANEAIQSLDAQVAAKTSDIQELSTNVLQLQQDVSLQRKQATSIADQLPELTQAKKLAVGSRNFKEASRLNAEITSLAEQQSSLEAVISEREEELKRSTTELEQAQTDADQLRSELEQARRDRFDGIIEDLAGLYGELFGEARRRRRRKQPSAALVQADADLCHSLLVTLCGAQGTDMPALAEDPETDEAPSTDDEEMEDNADLGVIAASLIDFGDDGLEAGSPEAASSGSPAGDTEQEQPLVAAIADDLLSLDLNTSATADEQDNLDALLDDGEDDQADPESPTVETEDAKDAEDAEDAKDTEDAKDAKDAEDAASAPEEPMNLDASIESVRGDDVPSDAGEQDERDAVLESEDVQAEIEDEEMEASDASSHSDGAEDPASDAEAPVDGEDVDDVSVSEEAANQQAKEERKAQLAEEIWELEQGIERAVENEDFDLCEEMDDKVKVLSQELVDLGVEDVEDFVKQSRA</sequence>
<feature type="compositionally biased region" description="Acidic residues" evidence="2">
    <location>
        <begin position="1120"/>
        <end position="1145"/>
    </location>
</feature>
<feature type="compositionally biased region" description="Low complexity" evidence="2">
    <location>
        <begin position="295"/>
        <end position="328"/>
    </location>
</feature>
<feature type="compositionally biased region" description="Low complexity" evidence="2">
    <location>
        <begin position="122"/>
        <end position="160"/>
    </location>
</feature>
<feature type="compositionally biased region" description="Basic and acidic residues" evidence="2">
    <location>
        <begin position="415"/>
        <end position="427"/>
    </location>
</feature>
<name>A9UYG7_MONBE</name>
<dbReference type="GeneID" id="5890953"/>
<feature type="compositionally biased region" description="Acidic residues" evidence="2">
    <location>
        <begin position="1065"/>
        <end position="1080"/>
    </location>
</feature>
<dbReference type="PANTHER" id="PTHR14332:SF3">
    <property type="entry name" value="DISRUPTED IN SCHIZOPHRENIA 1 PROTEIN"/>
    <property type="match status" value="1"/>
</dbReference>
<evidence type="ECO:0008006" key="5">
    <source>
        <dbReference type="Google" id="ProtNLM"/>
    </source>
</evidence>
<dbReference type="AlphaFoldDB" id="A9UYG7"/>
<evidence type="ECO:0000313" key="3">
    <source>
        <dbReference type="EMBL" id="EDQ89458.1"/>
    </source>
</evidence>
<feature type="region of interest" description="Disordered" evidence="2">
    <location>
        <begin position="993"/>
        <end position="1016"/>
    </location>
</feature>
<dbReference type="RefSeq" id="XP_001745487.1">
    <property type="nucleotide sequence ID" value="XM_001745435.1"/>
</dbReference>
<protein>
    <recommendedName>
        <fullName evidence="5">UVR domain-containing protein</fullName>
    </recommendedName>
</protein>
<dbReference type="Gene3D" id="1.10.287.1490">
    <property type="match status" value="1"/>
</dbReference>
<dbReference type="PANTHER" id="PTHR14332">
    <property type="entry name" value="DISRUPTED IN SCHIZOPHRENIA 1 PROTEIN"/>
    <property type="match status" value="1"/>
</dbReference>
<dbReference type="KEGG" id="mbr:MONBRDRAFT_32272"/>
<gene>
    <name evidence="3" type="ORF">MONBRDRAFT_32272</name>
</gene>
<feature type="compositionally biased region" description="Basic and acidic residues" evidence="2">
    <location>
        <begin position="1081"/>
        <end position="1091"/>
    </location>
</feature>
<dbReference type="GO" id="GO:0005815">
    <property type="term" value="C:microtubule organizing center"/>
    <property type="evidence" value="ECO:0000318"/>
    <property type="project" value="GO_Central"/>
</dbReference>
<evidence type="ECO:0000313" key="4">
    <source>
        <dbReference type="Proteomes" id="UP000001357"/>
    </source>
</evidence>
<keyword evidence="4" id="KW-1185">Reference proteome</keyword>
<feature type="compositionally biased region" description="Low complexity" evidence="2">
    <location>
        <begin position="388"/>
        <end position="401"/>
    </location>
</feature>
<dbReference type="InParanoid" id="A9UYG7"/>
<feature type="coiled-coil region" evidence="1">
    <location>
        <begin position="612"/>
        <end position="685"/>
    </location>
</feature>
<evidence type="ECO:0000256" key="1">
    <source>
        <dbReference type="SAM" id="Coils"/>
    </source>
</evidence>
<reference evidence="3 4" key="1">
    <citation type="journal article" date="2008" name="Nature">
        <title>The genome of the choanoflagellate Monosiga brevicollis and the origin of metazoans.</title>
        <authorList>
            <consortium name="JGI Sequencing"/>
            <person name="King N."/>
            <person name="Westbrook M.J."/>
            <person name="Young S.L."/>
            <person name="Kuo A."/>
            <person name="Abedin M."/>
            <person name="Chapman J."/>
            <person name="Fairclough S."/>
            <person name="Hellsten U."/>
            <person name="Isogai Y."/>
            <person name="Letunic I."/>
            <person name="Marr M."/>
            <person name="Pincus D."/>
            <person name="Putnam N."/>
            <person name="Rokas A."/>
            <person name="Wright K.J."/>
            <person name="Zuzow R."/>
            <person name="Dirks W."/>
            <person name="Good M."/>
            <person name="Goodstein D."/>
            <person name="Lemons D."/>
            <person name="Li W."/>
            <person name="Lyons J.B."/>
            <person name="Morris A."/>
            <person name="Nichols S."/>
            <person name="Richter D.J."/>
            <person name="Salamov A."/>
            <person name="Bork P."/>
            <person name="Lim W.A."/>
            <person name="Manning G."/>
            <person name="Miller W.T."/>
            <person name="McGinnis W."/>
            <person name="Shapiro H."/>
            <person name="Tjian R."/>
            <person name="Grigoriev I.V."/>
            <person name="Rokhsar D."/>
        </authorList>
    </citation>
    <scope>NUCLEOTIDE SEQUENCE [LARGE SCALE GENOMIC DNA]</scope>
    <source>
        <strain evidence="4">MX1 / ATCC 50154</strain>
    </source>
</reference>
<feature type="coiled-coil region" evidence="1">
    <location>
        <begin position="770"/>
        <end position="818"/>
    </location>
</feature>
<dbReference type="InterPro" id="IPR026081">
    <property type="entry name" value="DISC1"/>
</dbReference>
<dbReference type="GO" id="GO:0045111">
    <property type="term" value="C:intermediate filament cytoskeleton"/>
    <property type="evidence" value="ECO:0000318"/>
    <property type="project" value="GO_Central"/>
</dbReference>
<keyword evidence="1" id="KW-0175">Coiled coil</keyword>
<feature type="region of interest" description="Disordered" evidence="2">
    <location>
        <begin position="1034"/>
        <end position="1191"/>
    </location>
</feature>
<proteinExistence type="predicted"/>
<dbReference type="OMA" id="QYEMDLR"/>
<feature type="compositionally biased region" description="Basic residues" evidence="2">
    <location>
        <begin position="87"/>
        <end position="102"/>
    </location>
</feature>
<feature type="region of interest" description="Disordered" evidence="2">
    <location>
        <begin position="40"/>
        <end position="441"/>
    </location>
</feature>
<feature type="region of interest" description="Disordered" evidence="2">
    <location>
        <begin position="955"/>
        <end position="976"/>
    </location>
</feature>